<keyword evidence="3" id="KW-1185">Reference proteome</keyword>
<feature type="signal peptide" evidence="1">
    <location>
        <begin position="1"/>
        <end position="22"/>
    </location>
</feature>
<dbReference type="Gene3D" id="2.30.180.10">
    <property type="entry name" value="FAS1 domain"/>
    <property type="match status" value="4"/>
</dbReference>
<dbReference type="GeneID" id="106468904"/>
<dbReference type="PANTHER" id="PTHR10900:SF77">
    <property type="entry name" value="FI19380P1"/>
    <property type="match status" value="1"/>
</dbReference>
<dbReference type="InterPro" id="IPR036378">
    <property type="entry name" value="FAS1_dom_sf"/>
</dbReference>
<sequence length="834" mass="94055">MALTRICVLLLYFMVLCATVWSTQQRQFRSFSSWDNFHRQIQRYGDELEAMQRRAEELATSTGGQIKRLWNGAANHFQNVFDKLQLPLGDGREVEGELDSGVDSMGNLPDLSSQYPDSGLSNRPVFDPTVVVVDTRHFPTPGLNTYHWKFPDNFNAMVRFRSRNSWWQGPNICEEKEEINEQEVNVTTYAPKGNTTETVKVEYEHFTKCKETETSYICITRIRTKDVNKTYIVKRQCCHGFMRLPDASGCLELDLKDIVETMTDLGTTRFVELAARIGLEPKLREDNFTIFCPSNEALIDYEEDTVSNEIPSGRVYRSTDLQNILNGHITEGYLKTGDLEDELVLMSVRGNSGIRVNIYNTPEKIVTANCARIVKANNYARNGVIHVVDTVLPIPSQTVADIISSDPQFSTLKQLLSEAGLVQTLRDLRGHYTLFAPTDAAFLSDAVQPKLLEQLLKGDGCVSTILKNHILPNVLCSTAIPHHAGTINLLDKYLTVTRNEDNKLFVNNIQIIARDIVGINGIVHIIDGVLVPSQADSVTTSLEKNKMIEIVDLIDTAELRSILDSMKNATFFVPSKKAIQALPEGMKKGLKENPQKLRELLMYHVAQPIVHSCKFHNNQMLKTKIEDKEIRINIYSQFTGFDNRVTAQCARVVSYDNDICEGTIHVVDKVLIPPKKTIMDQLEEMEGFDILVHLLRETGMDERLRLGYGPFTLLAPKDEAFSKISESVLSDIYKEKEHAENLVKLHVLPKMICCAGISRLPFFHAQEVRAMEGSLLPARISHNGKVRIGRAIVIECDKVAENGVIHVVDRVIQPPSPARPFHFDFPSSMFGVFV</sequence>
<organism evidence="3 4">
    <name type="scientific">Limulus polyphemus</name>
    <name type="common">Atlantic horseshoe crab</name>
    <dbReference type="NCBI Taxonomy" id="6850"/>
    <lineage>
        <taxon>Eukaryota</taxon>
        <taxon>Metazoa</taxon>
        <taxon>Ecdysozoa</taxon>
        <taxon>Arthropoda</taxon>
        <taxon>Chelicerata</taxon>
        <taxon>Merostomata</taxon>
        <taxon>Xiphosura</taxon>
        <taxon>Limulidae</taxon>
        <taxon>Limulus</taxon>
    </lineage>
</organism>
<dbReference type="InterPro" id="IPR050904">
    <property type="entry name" value="Adhesion/Biosynth-related"/>
</dbReference>
<feature type="domain" description="FAS1" evidence="2">
    <location>
        <begin position="396"/>
        <end position="530"/>
    </location>
</feature>
<dbReference type="PANTHER" id="PTHR10900">
    <property type="entry name" value="PERIOSTIN-RELATED"/>
    <property type="match status" value="1"/>
</dbReference>
<evidence type="ECO:0000313" key="3">
    <source>
        <dbReference type="Proteomes" id="UP000694941"/>
    </source>
</evidence>
<name>A0ABM1BM62_LIMPO</name>
<feature type="domain" description="FAS1" evidence="2">
    <location>
        <begin position="252"/>
        <end position="392"/>
    </location>
</feature>
<dbReference type="SMART" id="SM00554">
    <property type="entry name" value="FAS1"/>
    <property type="match status" value="4"/>
</dbReference>
<gene>
    <name evidence="4" type="primary">LOC106468904</name>
</gene>
<feature type="domain" description="FAS1" evidence="2">
    <location>
        <begin position="534"/>
        <end position="671"/>
    </location>
</feature>
<evidence type="ECO:0000259" key="2">
    <source>
        <dbReference type="PROSITE" id="PS50213"/>
    </source>
</evidence>
<dbReference type="Proteomes" id="UP000694941">
    <property type="component" value="Unplaced"/>
</dbReference>
<protein>
    <submittedName>
        <fullName evidence="4">Transforming growth factor-beta-induced protein ig-h3-like isoform X1</fullName>
    </submittedName>
</protein>
<keyword evidence="1" id="KW-0732">Signal</keyword>
<dbReference type="PROSITE" id="PS50213">
    <property type="entry name" value="FAS1"/>
    <property type="match status" value="4"/>
</dbReference>
<feature type="domain" description="FAS1" evidence="2">
    <location>
        <begin position="675"/>
        <end position="812"/>
    </location>
</feature>
<dbReference type="RefSeq" id="XP_013784807.1">
    <property type="nucleotide sequence ID" value="XM_013929353.2"/>
</dbReference>
<evidence type="ECO:0000313" key="4">
    <source>
        <dbReference type="RefSeq" id="XP_013784807.1"/>
    </source>
</evidence>
<proteinExistence type="predicted"/>
<evidence type="ECO:0000256" key="1">
    <source>
        <dbReference type="SAM" id="SignalP"/>
    </source>
</evidence>
<dbReference type="Pfam" id="PF02469">
    <property type="entry name" value="Fasciclin"/>
    <property type="match status" value="4"/>
</dbReference>
<dbReference type="SUPFAM" id="SSF82153">
    <property type="entry name" value="FAS1 domain"/>
    <property type="match status" value="4"/>
</dbReference>
<accession>A0ABM1BM62</accession>
<reference evidence="4" key="1">
    <citation type="submission" date="2025-08" db="UniProtKB">
        <authorList>
            <consortium name="RefSeq"/>
        </authorList>
    </citation>
    <scope>IDENTIFICATION</scope>
    <source>
        <tissue evidence="4">Muscle</tissue>
    </source>
</reference>
<dbReference type="InterPro" id="IPR000782">
    <property type="entry name" value="FAS1_domain"/>
</dbReference>
<feature type="chain" id="PRO_5047039803" evidence="1">
    <location>
        <begin position="23"/>
        <end position="834"/>
    </location>
</feature>